<sequence>MNLFWISILVKRVDPCLKRVAAFSGPRYFENVASTSFFETPASELWKNWILGRIEFSGFDRSNLGFALTMLEIWGFVKPSFLRRSRKALGLTGVSKCTSFEAAMDSSGDNPHESTRKETTTLFSGEYPAGVVFPRVLKFASHNKNKW</sequence>
<comment type="caution">
    <text evidence="1">The sequence shown here is derived from an EMBL/GenBank/DDBJ whole genome shotgun (WGS) entry which is preliminary data.</text>
</comment>
<gene>
    <name evidence="1" type="ORF">STAS_11502</name>
</gene>
<reference evidence="2" key="1">
    <citation type="journal article" date="2019" name="Curr. Biol.">
        <title>Genome Sequence of Striga asiatica Provides Insight into the Evolution of Plant Parasitism.</title>
        <authorList>
            <person name="Yoshida S."/>
            <person name="Kim S."/>
            <person name="Wafula E.K."/>
            <person name="Tanskanen J."/>
            <person name="Kim Y.M."/>
            <person name="Honaas L."/>
            <person name="Yang Z."/>
            <person name="Spallek T."/>
            <person name="Conn C.E."/>
            <person name="Ichihashi Y."/>
            <person name="Cheong K."/>
            <person name="Cui S."/>
            <person name="Der J.P."/>
            <person name="Gundlach H."/>
            <person name="Jiao Y."/>
            <person name="Hori C."/>
            <person name="Ishida J.K."/>
            <person name="Kasahara H."/>
            <person name="Kiba T."/>
            <person name="Kim M.S."/>
            <person name="Koo N."/>
            <person name="Laohavisit A."/>
            <person name="Lee Y.H."/>
            <person name="Lumba S."/>
            <person name="McCourt P."/>
            <person name="Mortimer J.C."/>
            <person name="Mutuku J.M."/>
            <person name="Nomura T."/>
            <person name="Sasaki-Sekimoto Y."/>
            <person name="Seto Y."/>
            <person name="Wang Y."/>
            <person name="Wakatake T."/>
            <person name="Sakakibara H."/>
            <person name="Demura T."/>
            <person name="Yamaguchi S."/>
            <person name="Yoneyama K."/>
            <person name="Manabe R.I."/>
            <person name="Nelson D.C."/>
            <person name="Schulman A.H."/>
            <person name="Timko M.P."/>
            <person name="dePamphilis C.W."/>
            <person name="Choi D."/>
            <person name="Shirasu K."/>
        </authorList>
    </citation>
    <scope>NUCLEOTIDE SEQUENCE [LARGE SCALE GENOMIC DNA]</scope>
    <source>
        <strain evidence="2">cv. UVA1</strain>
    </source>
</reference>
<protein>
    <submittedName>
        <fullName evidence="1">Sec-independent protein translocase protein TatC</fullName>
    </submittedName>
</protein>
<keyword evidence="2" id="KW-1185">Reference proteome</keyword>
<evidence type="ECO:0000313" key="1">
    <source>
        <dbReference type="EMBL" id="GER35238.1"/>
    </source>
</evidence>
<evidence type="ECO:0000313" key="2">
    <source>
        <dbReference type="Proteomes" id="UP000325081"/>
    </source>
</evidence>
<dbReference type="AlphaFoldDB" id="A0A5A7PRG4"/>
<name>A0A5A7PRG4_STRAF</name>
<proteinExistence type="predicted"/>
<dbReference type="EMBL" id="BKCP01004960">
    <property type="protein sequence ID" value="GER35238.1"/>
    <property type="molecule type" value="Genomic_DNA"/>
</dbReference>
<organism evidence="1 2">
    <name type="scientific">Striga asiatica</name>
    <name type="common">Asiatic witchweed</name>
    <name type="synonym">Buchnera asiatica</name>
    <dbReference type="NCBI Taxonomy" id="4170"/>
    <lineage>
        <taxon>Eukaryota</taxon>
        <taxon>Viridiplantae</taxon>
        <taxon>Streptophyta</taxon>
        <taxon>Embryophyta</taxon>
        <taxon>Tracheophyta</taxon>
        <taxon>Spermatophyta</taxon>
        <taxon>Magnoliopsida</taxon>
        <taxon>eudicotyledons</taxon>
        <taxon>Gunneridae</taxon>
        <taxon>Pentapetalae</taxon>
        <taxon>asterids</taxon>
        <taxon>lamiids</taxon>
        <taxon>Lamiales</taxon>
        <taxon>Orobanchaceae</taxon>
        <taxon>Buchnereae</taxon>
        <taxon>Striga</taxon>
    </lineage>
</organism>
<dbReference type="Proteomes" id="UP000325081">
    <property type="component" value="Unassembled WGS sequence"/>
</dbReference>
<accession>A0A5A7PRG4</accession>